<dbReference type="EMBL" id="CAJVQA010005553">
    <property type="protein sequence ID" value="CAG8622928.1"/>
    <property type="molecule type" value="Genomic_DNA"/>
</dbReference>
<evidence type="ECO:0000313" key="1">
    <source>
        <dbReference type="EMBL" id="CAG8622928.1"/>
    </source>
</evidence>
<keyword evidence="2" id="KW-1185">Reference proteome</keyword>
<dbReference type="Proteomes" id="UP000789759">
    <property type="component" value="Unassembled WGS sequence"/>
</dbReference>
<sequence>MISEKVKESESQDIREVQDVSVIFFDLIRHQTDIENNAVEDFKNRNKHQELETKIAALNHLVEHLNIEMAANNL</sequence>
<reference evidence="1" key="1">
    <citation type="submission" date="2021-06" db="EMBL/GenBank/DDBJ databases">
        <authorList>
            <person name="Kallberg Y."/>
            <person name="Tangrot J."/>
            <person name="Rosling A."/>
        </authorList>
    </citation>
    <scope>NUCLEOTIDE SEQUENCE</scope>
    <source>
        <strain evidence="1">FL966</strain>
    </source>
</reference>
<accession>A0A9N9D4R8</accession>
<gene>
    <name evidence="1" type="ORF">CPELLU_LOCUS8011</name>
</gene>
<comment type="caution">
    <text evidence="1">The sequence shown here is derived from an EMBL/GenBank/DDBJ whole genome shotgun (WGS) entry which is preliminary data.</text>
</comment>
<name>A0A9N9D4R8_9GLOM</name>
<proteinExistence type="predicted"/>
<organism evidence="1 2">
    <name type="scientific">Cetraspora pellucida</name>
    <dbReference type="NCBI Taxonomy" id="1433469"/>
    <lineage>
        <taxon>Eukaryota</taxon>
        <taxon>Fungi</taxon>
        <taxon>Fungi incertae sedis</taxon>
        <taxon>Mucoromycota</taxon>
        <taxon>Glomeromycotina</taxon>
        <taxon>Glomeromycetes</taxon>
        <taxon>Diversisporales</taxon>
        <taxon>Gigasporaceae</taxon>
        <taxon>Cetraspora</taxon>
    </lineage>
</organism>
<dbReference type="AlphaFoldDB" id="A0A9N9D4R8"/>
<protein>
    <submittedName>
        <fullName evidence="1">13725_t:CDS:1</fullName>
    </submittedName>
</protein>
<dbReference type="OrthoDB" id="10539044at2759"/>
<evidence type="ECO:0000313" key="2">
    <source>
        <dbReference type="Proteomes" id="UP000789759"/>
    </source>
</evidence>